<dbReference type="GO" id="GO:0035251">
    <property type="term" value="F:UDP-glucosyltransferase activity"/>
    <property type="evidence" value="ECO:0007669"/>
    <property type="project" value="TreeGrafter"/>
</dbReference>
<dbReference type="PANTHER" id="PTHR48047">
    <property type="entry name" value="GLYCOSYLTRANSFERASE"/>
    <property type="match status" value="1"/>
</dbReference>
<dbReference type="SUPFAM" id="SSF53756">
    <property type="entry name" value="UDP-Glycosyltransferase/glycogen phosphorylase"/>
    <property type="match status" value="1"/>
</dbReference>
<keyword evidence="4" id="KW-1185">Reference proteome</keyword>
<comment type="caution">
    <text evidence="3">The sequence shown here is derived from an EMBL/GenBank/DDBJ whole genome shotgun (WGS) entry which is preliminary data.</text>
</comment>
<proteinExistence type="inferred from homology"/>
<comment type="similarity">
    <text evidence="1">Belongs to the UDP-glycosyltransferase family.</text>
</comment>
<dbReference type="EMBL" id="JAYKXN010000005">
    <property type="protein sequence ID" value="KAK7284963.1"/>
    <property type="molecule type" value="Genomic_DNA"/>
</dbReference>
<sequence>MITWPMFAEQFFNEKLIVQVLKISVSIGVEVSVNPMETENGDKVLVKKEDVKKAIDQLMEQGEDREQRRKRVREIKEMTHKAFEDGDANCLSKKSWGKFIIHS</sequence>
<protein>
    <submittedName>
        <fullName evidence="3">Uncharacterized protein</fullName>
    </submittedName>
</protein>
<name>A0AAN9IRK0_CLITE</name>
<evidence type="ECO:0000313" key="3">
    <source>
        <dbReference type="EMBL" id="KAK7284963.1"/>
    </source>
</evidence>
<dbReference type="PANTHER" id="PTHR48047:SF182">
    <property type="entry name" value="GLYCOSYLTRANSFERASE"/>
    <property type="match status" value="1"/>
</dbReference>
<dbReference type="AlphaFoldDB" id="A0AAN9IRK0"/>
<evidence type="ECO:0000313" key="4">
    <source>
        <dbReference type="Proteomes" id="UP001359559"/>
    </source>
</evidence>
<evidence type="ECO:0000256" key="2">
    <source>
        <dbReference type="ARBA" id="ARBA00022676"/>
    </source>
</evidence>
<dbReference type="Proteomes" id="UP001359559">
    <property type="component" value="Unassembled WGS sequence"/>
</dbReference>
<dbReference type="Gene3D" id="3.40.50.2000">
    <property type="entry name" value="Glycogen Phosphorylase B"/>
    <property type="match status" value="1"/>
</dbReference>
<reference evidence="3 4" key="1">
    <citation type="submission" date="2024-01" db="EMBL/GenBank/DDBJ databases">
        <title>The genomes of 5 underutilized Papilionoideae crops provide insights into root nodulation and disease resistance.</title>
        <authorList>
            <person name="Yuan L."/>
        </authorList>
    </citation>
    <scope>NUCLEOTIDE SEQUENCE [LARGE SCALE GENOMIC DNA]</scope>
    <source>
        <strain evidence="3">LY-2023</strain>
        <tissue evidence="3">Leaf</tissue>
    </source>
</reference>
<gene>
    <name evidence="3" type="ORF">RJT34_19717</name>
</gene>
<keyword evidence="2" id="KW-0328">Glycosyltransferase</keyword>
<keyword evidence="2" id="KW-0808">Transferase</keyword>
<evidence type="ECO:0000256" key="1">
    <source>
        <dbReference type="ARBA" id="ARBA00009995"/>
    </source>
</evidence>
<organism evidence="3 4">
    <name type="scientific">Clitoria ternatea</name>
    <name type="common">Butterfly pea</name>
    <dbReference type="NCBI Taxonomy" id="43366"/>
    <lineage>
        <taxon>Eukaryota</taxon>
        <taxon>Viridiplantae</taxon>
        <taxon>Streptophyta</taxon>
        <taxon>Embryophyta</taxon>
        <taxon>Tracheophyta</taxon>
        <taxon>Spermatophyta</taxon>
        <taxon>Magnoliopsida</taxon>
        <taxon>eudicotyledons</taxon>
        <taxon>Gunneridae</taxon>
        <taxon>Pentapetalae</taxon>
        <taxon>rosids</taxon>
        <taxon>fabids</taxon>
        <taxon>Fabales</taxon>
        <taxon>Fabaceae</taxon>
        <taxon>Papilionoideae</taxon>
        <taxon>50 kb inversion clade</taxon>
        <taxon>NPAAA clade</taxon>
        <taxon>indigoferoid/millettioid clade</taxon>
        <taxon>Phaseoleae</taxon>
        <taxon>Clitoria</taxon>
    </lineage>
</organism>
<accession>A0AAN9IRK0</accession>